<dbReference type="Proteomes" id="UP000199607">
    <property type="component" value="Unassembled WGS sequence"/>
</dbReference>
<dbReference type="Pfam" id="PF00005">
    <property type="entry name" value="ABC_tran"/>
    <property type="match status" value="1"/>
</dbReference>
<dbReference type="GO" id="GO:0015833">
    <property type="term" value="P:peptide transport"/>
    <property type="evidence" value="ECO:0007669"/>
    <property type="project" value="InterPro"/>
</dbReference>
<evidence type="ECO:0000256" key="7">
    <source>
        <dbReference type="SAM" id="MobiDB-lite"/>
    </source>
</evidence>
<dbReference type="InterPro" id="IPR050388">
    <property type="entry name" value="ABC_Ni/Peptide_Import"/>
</dbReference>
<dbReference type="RefSeq" id="WP_089865219.1">
    <property type="nucleotide sequence ID" value="NZ_FOTC01000001.1"/>
</dbReference>
<dbReference type="PANTHER" id="PTHR43297">
    <property type="entry name" value="OLIGOPEPTIDE TRANSPORT ATP-BINDING PROTEIN APPD"/>
    <property type="match status" value="1"/>
</dbReference>
<evidence type="ECO:0000313" key="10">
    <source>
        <dbReference type="Proteomes" id="UP000199607"/>
    </source>
</evidence>
<protein>
    <submittedName>
        <fullName evidence="9">Peptide/nickel transport system ATP-binding protein</fullName>
    </submittedName>
</protein>
<sequence>MSKTSSTLHERQSSNGTADSGSTGEDIILECRDLSVAFEMDRGTSRVLHNVDIDIRRGEIIGIVGESGSGKSMFASALLNAVVDPGKTSGTVTYHPSDDESDPVDVLGLDKGPLRTLRWEDISMVFQGAMSSFNPTMDFREHFVETLDAHDYDVVEGIERAEELLADLYLDPDRVLDSYPHELSGGMKQRALIALALVLEPEVLVMDEPTAALDLLMQRSIISLLSDLRDKYDLTMVFITHDLPLVTKLADRIGVLYAFEFAEVGNTAEMVENPRHPYTRALLNATPNLDAPLSEMRPIEGSAPDPVNVPAGCPYHERCPMATADCEDVKPPMELVTDTHEVACHHWRDVDDEVPLSVGVER</sequence>
<dbReference type="GO" id="GO:0005886">
    <property type="term" value="C:plasma membrane"/>
    <property type="evidence" value="ECO:0007669"/>
    <property type="project" value="UniProtKB-SubCell"/>
</dbReference>
<reference evidence="10" key="1">
    <citation type="submission" date="2016-10" db="EMBL/GenBank/DDBJ databases">
        <authorList>
            <person name="Varghese N."/>
            <person name="Submissions S."/>
        </authorList>
    </citation>
    <scope>NUCLEOTIDE SEQUENCE [LARGE SCALE GENOMIC DNA]</scope>
    <source>
        <strain evidence="10">CGMCC 1.7738</strain>
    </source>
</reference>
<accession>A0A1I4BES3</accession>
<dbReference type="SMART" id="SM00382">
    <property type="entry name" value="AAA"/>
    <property type="match status" value="1"/>
</dbReference>
<comment type="subcellular location">
    <subcellularLocation>
        <location evidence="1">Cell membrane</location>
        <topology evidence="1">Peripheral membrane protein</topology>
    </subcellularLocation>
</comment>
<dbReference type="SUPFAM" id="SSF52540">
    <property type="entry name" value="P-loop containing nucleoside triphosphate hydrolases"/>
    <property type="match status" value="1"/>
</dbReference>
<dbReference type="InterPro" id="IPR027417">
    <property type="entry name" value="P-loop_NTPase"/>
</dbReference>
<dbReference type="GO" id="GO:0005524">
    <property type="term" value="F:ATP binding"/>
    <property type="evidence" value="ECO:0007669"/>
    <property type="project" value="UniProtKB-KW"/>
</dbReference>
<dbReference type="EMBL" id="FOTC01000001">
    <property type="protein sequence ID" value="SFK66496.1"/>
    <property type="molecule type" value="Genomic_DNA"/>
</dbReference>
<gene>
    <name evidence="9" type="ORF">SAMN04487950_0472</name>
</gene>
<dbReference type="InterPro" id="IPR003593">
    <property type="entry name" value="AAA+_ATPase"/>
</dbReference>
<evidence type="ECO:0000256" key="1">
    <source>
        <dbReference type="ARBA" id="ARBA00004202"/>
    </source>
</evidence>
<keyword evidence="2" id="KW-0813">Transport</keyword>
<keyword evidence="10" id="KW-1185">Reference proteome</keyword>
<dbReference type="InterPro" id="IPR013563">
    <property type="entry name" value="Oligopep_ABC_C"/>
</dbReference>
<evidence type="ECO:0000259" key="8">
    <source>
        <dbReference type="PROSITE" id="PS50893"/>
    </source>
</evidence>
<evidence type="ECO:0000256" key="3">
    <source>
        <dbReference type="ARBA" id="ARBA00022475"/>
    </source>
</evidence>
<dbReference type="CDD" id="cd03257">
    <property type="entry name" value="ABC_NikE_OppD_transporters"/>
    <property type="match status" value="1"/>
</dbReference>
<evidence type="ECO:0000256" key="6">
    <source>
        <dbReference type="ARBA" id="ARBA00023136"/>
    </source>
</evidence>
<dbReference type="FunFam" id="3.40.50.300:FF:000016">
    <property type="entry name" value="Oligopeptide ABC transporter ATP-binding component"/>
    <property type="match status" value="1"/>
</dbReference>
<dbReference type="InterPro" id="IPR003439">
    <property type="entry name" value="ABC_transporter-like_ATP-bd"/>
</dbReference>
<dbReference type="InterPro" id="IPR017871">
    <property type="entry name" value="ABC_transporter-like_CS"/>
</dbReference>
<name>A0A1I4BES3_9EURY</name>
<dbReference type="GO" id="GO:0016887">
    <property type="term" value="F:ATP hydrolysis activity"/>
    <property type="evidence" value="ECO:0007669"/>
    <property type="project" value="InterPro"/>
</dbReference>
<keyword evidence="6" id="KW-0472">Membrane</keyword>
<feature type="region of interest" description="Disordered" evidence="7">
    <location>
        <begin position="1"/>
        <end position="24"/>
    </location>
</feature>
<dbReference type="Pfam" id="PF08352">
    <property type="entry name" value="oligo_HPY"/>
    <property type="match status" value="1"/>
</dbReference>
<keyword evidence="5 9" id="KW-0067">ATP-binding</keyword>
<dbReference type="AlphaFoldDB" id="A0A1I4BES3"/>
<organism evidence="9 10">
    <name type="scientific">Halogranum rubrum</name>
    <dbReference type="NCBI Taxonomy" id="553466"/>
    <lineage>
        <taxon>Archaea</taxon>
        <taxon>Methanobacteriati</taxon>
        <taxon>Methanobacteriota</taxon>
        <taxon>Stenosarchaea group</taxon>
        <taxon>Halobacteria</taxon>
        <taxon>Halobacteriales</taxon>
        <taxon>Haloferacaceae</taxon>
    </lineage>
</organism>
<keyword evidence="3" id="KW-1003">Cell membrane</keyword>
<dbReference type="NCBIfam" id="TIGR01727">
    <property type="entry name" value="oligo_HPY"/>
    <property type="match status" value="1"/>
</dbReference>
<evidence type="ECO:0000256" key="4">
    <source>
        <dbReference type="ARBA" id="ARBA00022741"/>
    </source>
</evidence>
<dbReference type="PANTHER" id="PTHR43297:SF2">
    <property type="entry name" value="DIPEPTIDE TRANSPORT ATP-BINDING PROTEIN DPPD"/>
    <property type="match status" value="1"/>
</dbReference>
<evidence type="ECO:0000256" key="2">
    <source>
        <dbReference type="ARBA" id="ARBA00022448"/>
    </source>
</evidence>
<dbReference type="PROSITE" id="PS50893">
    <property type="entry name" value="ABC_TRANSPORTER_2"/>
    <property type="match status" value="1"/>
</dbReference>
<dbReference type="PROSITE" id="PS00211">
    <property type="entry name" value="ABC_TRANSPORTER_1"/>
    <property type="match status" value="1"/>
</dbReference>
<dbReference type="Gene3D" id="3.40.50.300">
    <property type="entry name" value="P-loop containing nucleotide triphosphate hydrolases"/>
    <property type="match status" value="1"/>
</dbReference>
<feature type="compositionally biased region" description="Polar residues" evidence="7">
    <location>
        <begin position="1"/>
        <end position="23"/>
    </location>
</feature>
<evidence type="ECO:0000313" key="9">
    <source>
        <dbReference type="EMBL" id="SFK66496.1"/>
    </source>
</evidence>
<feature type="domain" description="ABC transporter" evidence="8">
    <location>
        <begin position="29"/>
        <end position="283"/>
    </location>
</feature>
<evidence type="ECO:0000256" key="5">
    <source>
        <dbReference type="ARBA" id="ARBA00022840"/>
    </source>
</evidence>
<dbReference type="STRING" id="553466.SAMN04487950_0472"/>
<keyword evidence="4" id="KW-0547">Nucleotide-binding</keyword>
<proteinExistence type="predicted"/>